<dbReference type="PANTHER" id="PTHR30007">
    <property type="entry name" value="PHP DOMAIN PROTEIN"/>
    <property type="match status" value="1"/>
</dbReference>
<dbReference type="Proteomes" id="UP000254065">
    <property type="component" value="Unassembled WGS sequence"/>
</dbReference>
<evidence type="ECO:0000256" key="1">
    <source>
        <dbReference type="SAM" id="MobiDB-lite"/>
    </source>
</evidence>
<protein>
    <submittedName>
        <fullName evidence="3">Transposase and inactivated derivatives</fullName>
    </submittedName>
</protein>
<feature type="compositionally biased region" description="Polar residues" evidence="1">
    <location>
        <begin position="120"/>
        <end position="131"/>
    </location>
</feature>
<dbReference type="GO" id="GO:0004803">
    <property type="term" value="F:transposase activity"/>
    <property type="evidence" value="ECO:0007669"/>
    <property type="project" value="InterPro"/>
</dbReference>
<dbReference type="Pfam" id="PF01609">
    <property type="entry name" value="DDE_Tnp_1"/>
    <property type="match status" value="1"/>
</dbReference>
<gene>
    <name evidence="3" type="ORF">NCTC12877_01077</name>
</gene>
<organism evidence="3 4">
    <name type="scientific">Moraxella caprae</name>
    <dbReference type="NCBI Taxonomy" id="90240"/>
    <lineage>
        <taxon>Bacteria</taxon>
        <taxon>Pseudomonadati</taxon>
        <taxon>Pseudomonadota</taxon>
        <taxon>Gammaproteobacteria</taxon>
        <taxon>Moraxellales</taxon>
        <taxon>Moraxellaceae</taxon>
        <taxon>Moraxella</taxon>
    </lineage>
</organism>
<dbReference type="STRING" id="1122244.GCA_000426885_02437"/>
<name>A0A378QYH0_9GAMM</name>
<dbReference type="GO" id="GO:0003677">
    <property type="term" value="F:DNA binding"/>
    <property type="evidence" value="ECO:0007669"/>
    <property type="project" value="InterPro"/>
</dbReference>
<dbReference type="AlphaFoldDB" id="A0A378QYH0"/>
<proteinExistence type="predicted"/>
<keyword evidence="4" id="KW-1185">Reference proteome</keyword>
<accession>A0A378QYH0</accession>
<dbReference type="EMBL" id="UGQB01000004">
    <property type="protein sequence ID" value="STZ08086.1"/>
    <property type="molecule type" value="Genomic_DNA"/>
</dbReference>
<dbReference type="InterPro" id="IPR002559">
    <property type="entry name" value="Transposase_11"/>
</dbReference>
<evidence type="ECO:0000313" key="4">
    <source>
        <dbReference type="Proteomes" id="UP000254065"/>
    </source>
</evidence>
<feature type="region of interest" description="Disordered" evidence="1">
    <location>
        <begin position="120"/>
        <end position="139"/>
    </location>
</feature>
<dbReference type="PANTHER" id="PTHR30007:SF1">
    <property type="entry name" value="BLR1914 PROTEIN"/>
    <property type="match status" value="1"/>
</dbReference>
<evidence type="ECO:0000259" key="2">
    <source>
        <dbReference type="Pfam" id="PF01609"/>
    </source>
</evidence>
<feature type="domain" description="Transposase IS4-like" evidence="2">
    <location>
        <begin position="25"/>
        <end position="146"/>
    </location>
</feature>
<sequence>MCVGKLGKLIKLFQCLSKEADTEWVFIDGGYIKAHQHTCNVANKTEQGIGKSMGGNTTKIHLVLDACGNPIDFLITGGQVHDVKVAPQLIEQNKQVLSKHTEALSADIGYDCDELREQIKQTNTTPNIPKRSNSKSKDQNPIDDYLYKLMKNAKDLERLLQDMISYWCIIKVQ</sequence>
<evidence type="ECO:0000313" key="3">
    <source>
        <dbReference type="EMBL" id="STZ08086.1"/>
    </source>
</evidence>
<reference evidence="3 4" key="1">
    <citation type="submission" date="2018-06" db="EMBL/GenBank/DDBJ databases">
        <authorList>
            <consortium name="Pathogen Informatics"/>
            <person name="Doyle S."/>
        </authorList>
    </citation>
    <scope>NUCLEOTIDE SEQUENCE [LARGE SCALE GENOMIC DNA]</scope>
    <source>
        <strain evidence="3 4">NCTC12877</strain>
    </source>
</reference>
<dbReference type="GO" id="GO:0006313">
    <property type="term" value="P:DNA transposition"/>
    <property type="evidence" value="ECO:0007669"/>
    <property type="project" value="InterPro"/>
</dbReference>